<evidence type="ECO:0000313" key="11">
    <source>
        <dbReference type="Proteomes" id="UP000236728"/>
    </source>
</evidence>
<dbReference type="OrthoDB" id="129429at2"/>
<dbReference type="EMBL" id="FNVA01000006">
    <property type="protein sequence ID" value="SEG54752.1"/>
    <property type="molecule type" value="Genomic_DNA"/>
</dbReference>
<evidence type="ECO:0000256" key="9">
    <source>
        <dbReference type="SAM" id="Phobius"/>
    </source>
</evidence>
<evidence type="ECO:0000256" key="3">
    <source>
        <dbReference type="ARBA" id="ARBA00022618"/>
    </source>
</evidence>
<keyword evidence="3 10" id="KW-0132">Cell division</keyword>
<feature type="region of interest" description="Disordered" evidence="8">
    <location>
        <begin position="12"/>
        <end position="31"/>
    </location>
</feature>
<organism evidence="10 11">
    <name type="scientific">Bryocella elongata</name>
    <dbReference type="NCBI Taxonomy" id="863522"/>
    <lineage>
        <taxon>Bacteria</taxon>
        <taxon>Pseudomonadati</taxon>
        <taxon>Acidobacteriota</taxon>
        <taxon>Terriglobia</taxon>
        <taxon>Terriglobales</taxon>
        <taxon>Acidobacteriaceae</taxon>
        <taxon>Bryocella</taxon>
    </lineage>
</organism>
<evidence type="ECO:0000256" key="2">
    <source>
        <dbReference type="ARBA" id="ARBA00022475"/>
    </source>
</evidence>
<feature type="transmembrane region" description="Helical" evidence="9">
    <location>
        <begin position="72"/>
        <end position="91"/>
    </location>
</feature>
<comment type="subcellular location">
    <subcellularLocation>
        <location evidence="1">Cell membrane</location>
        <topology evidence="1">Single-pass type II membrane protein</topology>
    </subcellularLocation>
</comment>
<dbReference type="GO" id="GO:0051301">
    <property type="term" value="P:cell division"/>
    <property type="evidence" value="ECO:0007669"/>
    <property type="project" value="UniProtKB-KW"/>
</dbReference>
<evidence type="ECO:0000256" key="5">
    <source>
        <dbReference type="ARBA" id="ARBA00022989"/>
    </source>
</evidence>
<gene>
    <name evidence="10" type="ORF">SAMN05421819_3441</name>
</gene>
<evidence type="ECO:0000256" key="4">
    <source>
        <dbReference type="ARBA" id="ARBA00022692"/>
    </source>
</evidence>
<dbReference type="InterPro" id="IPR011922">
    <property type="entry name" value="Cell_div_FtsL"/>
</dbReference>
<evidence type="ECO:0000256" key="1">
    <source>
        <dbReference type="ARBA" id="ARBA00004401"/>
    </source>
</evidence>
<evidence type="ECO:0000256" key="6">
    <source>
        <dbReference type="ARBA" id="ARBA00023136"/>
    </source>
</evidence>
<reference evidence="10 11" key="1">
    <citation type="submission" date="2016-10" db="EMBL/GenBank/DDBJ databases">
        <authorList>
            <person name="de Groot N.N."/>
        </authorList>
    </citation>
    <scope>NUCLEOTIDE SEQUENCE [LARGE SCALE GENOMIC DNA]</scope>
    <source>
        <strain evidence="10 11">DSM 22489</strain>
    </source>
</reference>
<dbReference type="HAMAP" id="MF_00910">
    <property type="entry name" value="FtsL"/>
    <property type="match status" value="1"/>
</dbReference>
<dbReference type="GO" id="GO:0005886">
    <property type="term" value="C:plasma membrane"/>
    <property type="evidence" value="ECO:0007669"/>
    <property type="project" value="UniProtKB-SubCell"/>
</dbReference>
<sequence length="174" mass="19868">MATMAVVGNEMERMQARAPRQRRTASVAERNSDLYQAQRRLRRGPTPEMFFAKHIDNSRLVKADDPVRRREMRIFTTAMTLFFALTMIYVWQHLSSIEVGYKVEAQKQQVELLREKNRQLELQDAQLSDPNRLDRLAKQLGLDTPAPGQVILPVNAGKNDAVLAQAQAPVIRAN</sequence>
<evidence type="ECO:0000256" key="7">
    <source>
        <dbReference type="ARBA" id="ARBA00023306"/>
    </source>
</evidence>
<evidence type="ECO:0000313" key="10">
    <source>
        <dbReference type="EMBL" id="SEG54752.1"/>
    </source>
</evidence>
<keyword evidence="6 9" id="KW-0472">Membrane</keyword>
<accession>A0A1H6B2C8</accession>
<dbReference type="Proteomes" id="UP000236728">
    <property type="component" value="Unassembled WGS sequence"/>
</dbReference>
<dbReference type="AlphaFoldDB" id="A0A1H6B2C8"/>
<keyword evidence="2" id="KW-1003">Cell membrane</keyword>
<evidence type="ECO:0000256" key="8">
    <source>
        <dbReference type="SAM" id="MobiDB-lite"/>
    </source>
</evidence>
<keyword evidence="7" id="KW-0131">Cell cycle</keyword>
<proteinExistence type="inferred from homology"/>
<name>A0A1H6B2C8_9BACT</name>
<keyword evidence="5 9" id="KW-1133">Transmembrane helix</keyword>
<keyword evidence="4 9" id="KW-0812">Transmembrane</keyword>
<keyword evidence="11" id="KW-1185">Reference proteome</keyword>
<protein>
    <submittedName>
        <fullName evidence="10">Cell division protein FtsL</fullName>
    </submittedName>
</protein>